<keyword evidence="2" id="KW-1185">Reference proteome</keyword>
<gene>
    <name evidence="1" type="ORF">SASPL_101539</name>
</gene>
<sequence>MQMQMQAQRQSPLLWKLSTASAAAVSGRIRSSAVTFCLQVDEKRFIEASKTGNIIPLHKCIFSDHLTPVMAYRCLVNEDDKETPSFLYESVEPGFRASSVVRLDQYSSAQKAYEDGMKRLETLVSKVQDIDLPRLAPAHVDFCTPDFELSRYKRNMTSEEYTEAVLQSKEHILGGDIFQIVLSQRFERRTFADPFQIYL</sequence>
<dbReference type="PANTHER" id="PTHR11236:SF9">
    <property type="entry name" value="ANTHRANILATE SYNTHASE COMPONENT 1"/>
    <property type="match status" value="1"/>
</dbReference>
<accession>A0A8X9ABB0</accession>
<dbReference type="SUPFAM" id="SSF56322">
    <property type="entry name" value="ADC synthase"/>
    <property type="match status" value="1"/>
</dbReference>
<dbReference type="Proteomes" id="UP000298416">
    <property type="component" value="Unassembled WGS sequence"/>
</dbReference>
<reference evidence="1" key="1">
    <citation type="submission" date="2018-01" db="EMBL/GenBank/DDBJ databases">
        <authorList>
            <person name="Mao J.F."/>
        </authorList>
    </citation>
    <scope>NUCLEOTIDE SEQUENCE</scope>
    <source>
        <strain evidence="1">Huo1</strain>
        <tissue evidence="1">Leaf</tissue>
    </source>
</reference>
<dbReference type="InterPro" id="IPR005801">
    <property type="entry name" value="ADC_synthase"/>
</dbReference>
<protein>
    <submittedName>
        <fullName evidence="1">Uncharacterized protein</fullName>
    </submittedName>
</protein>
<name>A0A8X9ABB0_SALSN</name>
<proteinExistence type="predicted"/>
<dbReference type="InterPro" id="IPR019999">
    <property type="entry name" value="Anth_synth_I-like"/>
</dbReference>
<comment type="caution">
    <text evidence="1">The sequence shown here is derived from an EMBL/GenBank/DDBJ whole genome shotgun (WGS) entry which is preliminary data.</text>
</comment>
<organism evidence="1">
    <name type="scientific">Salvia splendens</name>
    <name type="common">Scarlet sage</name>
    <dbReference type="NCBI Taxonomy" id="180675"/>
    <lineage>
        <taxon>Eukaryota</taxon>
        <taxon>Viridiplantae</taxon>
        <taxon>Streptophyta</taxon>
        <taxon>Embryophyta</taxon>
        <taxon>Tracheophyta</taxon>
        <taxon>Spermatophyta</taxon>
        <taxon>Magnoliopsida</taxon>
        <taxon>eudicotyledons</taxon>
        <taxon>Gunneridae</taxon>
        <taxon>Pentapetalae</taxon>
        <taxon>asterids</taxon>
        <taxon>lamiids</taxon>
        <taxon>Lamiales</taxon>
        <taxon>Lamiaceae</taxon>
        <taxon>Nepetoideae</taxon>
        <taxon>Mentheae</taxon>
        <taxon>Salviinae</taxon>
        <taxon>Salvia</taxon>
        <taxon>Salvia subgen. Calosphace</taxon>
        <taxon>core Calosphace</taxon>
    </lineage>
</organism>
<reference evidence="1" key="2">
    <citation type="submission" date="2020-08" db="EMBL/GenBank/DDBJ databases">
        <title>Plant Genome Project.</title>
        <authorList>
            <person name="Zhang R.-G."/>
        </authorList>
    </citation>
    <scope>NUCLEOTIDE SEQUENCE</scope>
    <source>
        <strain evidence="1">Huo1</strain>
        <tissue evidence="1">Leaf</tissue>
    </source>
</reference>
<dbReference type="Gene3D" id="3.60.120.10">
    <property type="entry name" value="Anthranilate synthase"/>
    <property type="match status" value="2"/>
</dbReference>
<dbReference type="EMBL" id="PNBA02000001">
    <property type="protein sequence ID" value="KAG6436637.1"/>
    <property type="molecule type" value="Genomic_DNA"/>
</dbReference>
<evidence type="ECO:0000313" key="2">
    <source>
        <dbReference type="Proteomes" id="UP000298416"/>
    </source>
</evidence>
<evidence type="ECO:0000313" key="1">
    <source>
        <dbReference type="EMBL" id="KAG6436637.1"/>
    </source>
</evidence>
<dbReference type="GO" id="GO:0000162">
    <property type="term" value="P:L-tryptophan biosynthetic process"/>
    <property type="evidence" value="ECO:0007669"/>
    <property type="project" value="TreeGrafter"/>
</dbReference>
<dbReference type="AlphaFoldDB" id="A0A8X9ABB0"/>
<dbReference type="PANTHER" id="PTHR11236">
    <property type="entry name" value="AMINOBENZOATE/ANTHRANILATE SYNTHASE"/>
    <property type="match status" value="1"/>
</dbReference>